<evidence type="ECO:0000256" key="1">
    <source>
        <dbReference type="SAM" id="Phobius"/>
    </source>
</evidence>
<dbReference type="RefSeq" id="WP_179003559.1">
    <property type="nucleotide sequence ID" value="NZ_JBHSCO010000001.1"/>
</dbReference>
<name>A0ABV8W3Z0_9FLAO</name>
<dbReference type="EMBL" id="JBHSCO010000001">
    <property type="protein sequence ID" value="MFC4389773.1"/>
    <property type="molecule type" value="Genomic_DNA"/>
</dbReference>
<feature type="transmembrane region" description="Helical" evidence="1">
    <location>
        <begin position="106"/>
        <end position="128"/>
    </location>
</feature>
<sequence>MKVKFLKIKMLKIYKYIYYASFLQSRKVNAAPEITVYSYLCFIQTSNVITILNALLVLTKMNVNYDVRLFAAIGPIFFYFINYYYFSKKGNGKKIIKDQGYSLGKYSFLLDVFGFVSFMMVVATYYVYKEF</sequence>
<evidence type="ECO:0008006" key="4">
    <source>
        <dbReference type="Google" id="ProtNLM"/>
    </source>
</evidence>
<feature type="transmembrane region" description="Helical" evidence="1">
    <location>
        <begin position="69"/>
        <end position="86"/>
    </location>
</feature>
<keyword evidence="3" id="KW-1185">Reference proteome</keyword>
<proteinExistence type="predicted"/>
<keyword evidence="1" id="KW-1133">Transmembrane helix</keyword>
<comment type="caution">
    <text evidence="2">The sequence shown here is derived from an EMBL/GenBank/DDBJ whole genome shotgun (WGS) entry which is preliminary data.</text>
</comment>
<keyword evidence="1" id="KW-0812">Transmembrane</keyword>
<gene>
    <name evidence="2" type="ORF">ACFOY0_02090</name>
</gene>
<dbReference type="Proteomes" id="UP001595719">
    <property type="component" value="Unassembled WGS sequence"/>
</dbReference>
<keyword evidence="1" id="KW-0472">Membrane</keyword>
<evidence type="ECO:0000313" key="3">
    <source>
        <dbReference type="Proteomes" id="UP001595719"/>
    </source>
</evidence>
<protein>
    <recommendedName>
        <fullName evidence="4">GtrA-like protein</fullName>
    </recommendedName>
</protein>
<feature type="transmembrane region" description="Helical" evidence="1">
    <location>
        <begin position="36"/>
        <end position="57"/>
    </location>
</feature>
<evidence type="ECO:0000313" key="2">
    <source>
        <dbReference type="EMBL" id="MFC4389773.1"/>
    </source>
</evidence>
<organism evidence="2 3">
    <name type="scientific">Flavobacterium quisquiliarum</name>
    <dbReference type="NCBI Taxonomy" id="1834436"/>
    <lineage>
        <taxon>Bacteria</taxon>
        <taxon>Pseudomonadati</taxon>
        <taxon>Bacteroidota</taxon>
        <taxon>Flavobacteriia</taxon>
        <taxon>Flavobacteriales</taxon>
        <taxon>Flavobacteriaceae</taxon>
        <taxon>Flavobacterium</taxon>
    </lineage>
</organism>
<accession>A0ABV8W3Z0</accession>
<reference evidence="3" key="1">
    <citation type="journal article" date="2019" name="Int. J. Syst. Evol. Microbiol.">
        <title>The Global Catalogue of Microorganisms (GCM) 10K type strain sequencing project: providing services to taxonomists for standard genome sequencing and annotation.</title>
        <authorList>
            <consortium name="The Broad Institute Genomics Platform"/>
            <consortium name="The Broad Institute Genome Sequencing Center for Infectious Disease"/>
            <person name="Wu L."/>
            <person name="Ma J."/>
        </authorList>
    </citation>
    <scope>NUCLEOTIDE SEQUENCE [LARGE SCALE GENOMIC DNA]</scope>
    <source>
        <strain evidence="3">CGMCC 1.15345</strain>
    </source>
</reference>